<dbReference type="Proteomes" id="UP000186917">
    <property type="component" value="Unassembled WGS sequence"/>
</dbReference>
<gene>
    <name evidence="2" type="ORF">SAMN05421788_101896</name>
</gene>
<feature type="domain" description="DUF5013" evidence="1">
    <location>
        <begin position="242"/>
        <end position="377"/>
    </location>
</feature>
<dbReference type="Pfam" id="PF16389">
    <property type="entry name" value="DUF4998"/>
    <property type="match status" value="1"/>
</dbReference>
<dbReference type="Pfam" id="PF16405">
    <property type="entry name" value="DUF5013"/>
    <property type="match status" value="1"/>
</dbReference>
<evidence type="ECO:0000259" key="1">
    <source>
        <dbReference type="Pfam" id="PF16405"/>
    </source>
</evidence>
<sequence length="405" mass="44090">MKKNYSTGIYLLLLAFVCLQLAACSKMDEYRKYAEGGEIAYAGKLDSLKIYSGRNRVLVKGLFIADPNIVSCKIYWDSRKDSVLVPVARTHGVDTLSQLIENLEEGVHSFEVVTYDTFQRKSVIVNGTGTAYGERYQAFLINRPVNNSELDGSAKTSVSWGGMDLTSGVFASDVTFTDTFGVLQTVRVPIAIVDTVLKPYKYGTTFTYRTLFLPDSLSIDTFYTGYQTVNVLMNVTKQYLANTGGPFNYSSWDAKRWGILANWTTNSPVKNASGYGGYELRSNVGVLSFEAGWGLPNVTEGKIYQTVTLPPGKYVFEAVVDACSSSGAMYVVAALGTALPDITTFTASPPLGNIAFVTPGTKQVSFTLPDEQVVTLGLAATLAGNSSTGQYCKVTAVRLKFLKLE</sequence>
<keyword evidence="3" id="KW-1185">Reference proteome</keyword>
<dbReference type="InterPro" id="IPR032181">
    <property type="entry name" value="DUF5013"/>
</dbReference>
<evidence type="ECO:0000313" key="2">
    <source>
        <dbReference type="EMBL" id="SIS73596.1"/>
    </source>
</evidence>
<organism evidence="2 3">
    <name type="scientific">Filimonas lacunae</name>
    <dbReference type="NCBI Taxonomy" id="477680"/>
    <lineage>
        <taxon>Bacteria</taxon>
        <taxon>Pseudomonadati</taxon>
        <taxon>Bacteroidota</taxon>
        <taxon>Chitinophagia</taxon>
        <taxon>Chitinophagales</taxon>
        <taxon>Chitinophagaceae</taxon>
        <taxon>Filimonas</taxon>
    </lineage>
</organism>
<dbReference type="RefSeq" id="WP_076376046.1">
    <property type="nucleotide sequence ID" value="NZ_AP017422.1"/>
</dbReference>
<dbReference type="KEGG" id="fln:FLA_5510"/>
<dbReference type="EMBL" id="FTOR01000001">
    <property type="protein sequence ID" value="SIS73596.1"/>
    <property type="molecule type" value="Genomic_DNA"/>
</dbReference>
<protein>
    <recommendedName>
        <fullName evidence="1">DUF5013 domain-containing protein</fullName>
    </recommendedName>
</protein>
<evidence type="ECO:0000313" key="3">
    <source>
        <dbReference type="Proteomes" id="UP000186917"/>
    </source>
</evidence>
<dbReference type="STRING" id="477680.SAMN05421788_101896"/>
<proteinExistence type="predicted"/>
<accession>A0A173MPZ8</accession>
<reference evidence="3" key="1">
    <citation type="submission" date="2017-01" db="EMBL/GenBank/DDBJ databases">
        <authorList>
            <person name="Varghese N."/>
            <person name="Submissions S."/>
        </authorList>
    </citation>
    <scope>NUCLEOTIDE SEQUENCE [LARGE SCALE GENOMIC DNA]</scope>
    <source>
        <strain evidence="3">DSM 21054</strain>
    </source>
</reference>
<dbReference type="AlphaFoldDB" id="A0A173MPZ8"/>
<name>A0A173MPZ8_9BACT</name>